<keyword evidence="3" id="KW-1185">Reference proteome</keyword>
<feature type="transmembrane region" description="Helical" evidence="1">
    <location>
        <begin position="104"/>
        <end position="127"/>
    </location>
</feature>
<dbReference type="Proteomes" id="UP000515703">
    <property type="component" value="Chromosome"/>
</dbReference>
<dbReference type="EMBL" id="AP023368">
    <property type="protein sequence ID" value="BCJ97295.1"/>
    <property type="molecule type" value="Genomic_DNA"/>
</dbReference>
<keyword evidence="1" id="KW-0812">Transmembrane</keyword>
<evidence type="ECO:0000313" key="2">
    <source>
        <dbReference type="EMBL" id="BCJ97295.1"/>
    </source>
</evidence>
<organism evidence="2 3">
    <name type="scientific">Anaerocolumna chitinilytica</name>
    <dbReference type="NCBI Taxonomy" id="1727145"/>
    <lineage>
        <taxon>Bacteria</taxon>
        <taxon>Bacillati</taxon>
        <taxon>Bacillota</taxon>
        <taxon>Clostridia</taxon>
        <taxon>Lachnospirales</taxon>
        <taxon>Lachnospiraceae</taxon>
        <taxon>Anaerocolumna</taxon>
    </lineage>
</organism>
<dbReference type="KEGG" id="acht:bsdcttw_03360"/>
<dbReference type="RefSeq" id="WP_185257738.1">
    <property type="nucleotide sequence ID" value="NZ_AP023368.1"/>
</dbReference>
<reference evidence="2 3" key="1">
    <citation type="submission" date="2020-08" db="EMBL/GenBank/DDBJ databases">
        <title>Draft genome sequencing of an Anaerocolumna strain isolated from anoxic soil subjected to BSD treatment.</title>
        <authorList>
            <person name="Uek A."/>
            <person name="Tonouchi A."/>
        </authorList>
    </citation>
    <scope>NUCLEOTIDE SEQUENCE [LARGE SCALE GENOMIC DNA]</scope>
    <source>
        <strain evidence="2 3">CTTW</strain>
    </source>
</reference>
<keyword evidence="1" id="KW-0472">Membrane</keyword>
<keyword evidence="1" id="KW-1133">Transmembrane helix</keyword>
<accession>A0A7I8DJX1</accession>
<dbReference type="Gene3D" id="1.10.1760.20">
    <property type="match status" value="1"/>
</dbReference>
<dbReference type="InterPro" id="IPR010898">
    <property type="entry name" value="Hpre_diP_synth_I"/>
</dbReference>
<feature type="transmembrane region" description="Helical" evidence="1">
    <location>
        <begin position="133"/>
        <end position="159"/>
    </location>
</feature>
<dbReference type="Pfam" id="PF07456">
    <property type="entry name" value="Hpre_diP_synt_I"/>
    <property type="match status" value="1"/>
</dbReference>
<evidence type="ECO:0000313" key="3">
    <source>
        <dbReference type="Proteomes" id="UP000515703"/>
    </source>
</evidence>
<feature type="transmembrane region" description="Helical" evidence="1">
    <location>
        <begin position="31"/>
        <end position="52"/>
    </location>
</feature>
<proteinExistence type="predicted"/>
<reference evidence="2 3" key="2">
    <citation type="submission" date="2020-08" db="EMBL/GenBank/DDBJ databases">
        <authorList>
            <person name="Ueki A."/>
            <person name="Tonouchi A."/>
        </authorList>
    </citation>
    <scope>NUCLEOTIDE SEQUENCE [LARGE SCALE GENOMIC DNA]</scope>
    <source>
        <strain evidence="2 3">CTTW</strain>
    </source>
</reference>
<feature type="transmembrane region" description="Helical" evidence="1">
    <location>
        <begin position="9"/>
        <end position="25"/>
    </location>
</feature>
<dbReference type="PIRSF" id="PIRSF027391">
    <property type="entry name" value="Hpre_diP_synt_I"/>
    <property type="match status" value="1"/>
</dbReference>
<gene>
    <name evidence="2" type="ORF">bsdcttw_03360</name>
</gene>
<sequence length="172" mass="18312">MKKSTAGQVAFYGIFVALAFIFSFVEVLVPISLGIPGIKLGLANIVVLTALYAMGPRDAFFISCVRIVLVGFTFGNMASLLYSIAGGLLSWLVMCLFKKIKGFSMIGVSLAGGISHNIGQIAVAGLMLKTTSIIYYLPVLLIAGTVTGILIGILGGMLLKVQLKLKNSTRYW</sequence>
<dbReference type="AlphaFoldDB" id="A0A7I8DJX1"/>
<name>A0A7I8DJX1_9FIRM</name>
<evidence type="ECO:0000256" key="1">
    <source>
        <dbReference type="SAM" id="Phobius"/>
    </source>
</evidence>
<protein>
    <submittedName>
        <fullName evidence="2">Heptaprenyl diphosphate synthase subunit I</fullName>
    </submittedName>
</protein>
<dbReference type="InterPro" id="IPR014535">
    <property type="entry name" value="Hpre_diP_synt_I"/>
</dbReference>